<reference evidence="1" key="1">
    <citation type="submission" date="2021-12" db="EMBL/GenBank/DDBJ databases">
        <title>Alicyclobacillaceae gen. nov., sp. nov., isolated from chalcocite enrichment system.</title>
        <authorList>
            <person name="Jiang Z."/>
        </authorList>
    </citation>
    <scope>NUCLEOTIDE SEQUENCE</scope>
    <source>
        <strain evidence="1">MYW30-H2</strain>
    </source>
</reference>
<organism evidence="1 2">
    <name type="scientific">Fodinisporobacter ferrooxydans</name>
    <dbReference type="NCBI Taxonomy" id="2901836"/>
    <lineage>
        <taxon>Bacteria</taxon>
        <taxon>Bacillati</taxon>
        <taxon>Bacillota</taxon>
        <taxon>Bacilli</taxon>
        <taxon>Bacillales</taxon>
        <taxon>Alicyclobacillaceae</taxon>
        <taxon>Fodinisporobacter</taxon>
    </lineage>
</organism>
<evidence type="ECO:0000313" key="1">
    <source>
        <dbReference type="EMBL" id="UOF91647.1"/>
    </source>
</evidence>
<proteinExistence type="predicted"/>
<dbReference type="RefSeq" id="WP_347438342.1">
    <property type="nucleotide sequence ID" value="NZ_CP089291.1"/>
</dbReference>
<dbReference type="Proteomes" id="UP000830167">
    <property type="component" value="Chromosome"/>
</dbReference>
<keyword evidence="2" id="KW-1185">Reference proteome</keyword>
<evidence type="ECO:0000313" key="2">
    <source>
        <dbReference type="Proteomes" id="UP000830167"/>
    </source>
</evidence>
<sequence length="90" mass="10380">MKCITVYTNSYETFSDIYEEILNSTFSENEEKEIEGIIVSESGDVPADYIEQMRNKPEVAVMKIKKRDITIMQHGQVFEILMPSEEPAVQ</sequence>
<name>A0ABY4CMC6_9BACL</name>
<gene>
    <name evidence="1" type="ORF">LSG31_05200</name>
</gene>
<accession>A0ABY4CMC6</accession>
<dbReference type="EMBL" id="CP089291">
    <property type="protein sequence ID" value="UOF91647.1"/>
    <property type="molecule type" value="Genomic_DNA"/>
</dbReference>
<protein>
    <submittedName>
        <fullName evidence="1">NAD/NADP transhydrogenase alpha subunit</fullName>
    </submittedName>
</protein>